<dbReference type="OrthoDB" id="9777271at2"/>
<dbReference type="AlphaFoldDB" id="A0A168F6L6"/>
<organism evidence="2 3">
    <name type="scientific">Isoptericola dokdonensis DS-3</name>
    <dbReference type="NCBI Taxonomy" id="1300344"/>
    <lineage>
        <taxon>Bacteria</taxon>
        <taxon>Bacillati</taxon>
        <taxon>Actinomycetota</taxon>
        <taxon>Actinomycetes</taxon>
        <taxon>Micrococcales</taxon>
        <taxon>Promicromonosporaceae</taxon>
        <taxon>Isoptericola</taxon>
    </lineage>
</organism>
<name>A0A168F6L6_9MICO</name>
<feature type="domain" description="CHAD" evidence="1">
    <location>
        <begin position="7"/>
        <end position="307"/>
    </location>
</feature>
<dbReference type="PANTHER" id="PTHR39339:SF1">
    <property type="entry name" value="CHAD DOMAIN-CONTAINING PROTEIN"/>
    <property type="match status" value="1"/>
</dbReference>
<dbReference type="InterPro" id="IPR038186">
    <property type="entry name" value="CHAD_dom_sf"/>
</dbReference>
<dbReference type="STRING" id="1300344.I598_1398"/>
<sequence>MAPSRADDLAGDVFADVLAEHVRRIQQRIPPALADEPDAVHRLRTAVRRLRTTLAVYRPVFERRASDDLRDRLAELGHVLGPARDLEVRRDDVESTGRASRTPLAARERLVVELTEAHAAAHRDLLEWCAGERMRALNAELVRWVAAPPWAEAAEKPARKVARKRLRKAVRRSLSAADDVDLGVLADRTEELARDTRPTADDLLDAAHRLRKAGRRLTHAARDVTRKPTKVLGSHARELDIAGKAVQSSLGDHRDALLLARRARVVADAVETEGGDRRPYDRLAHAAERRAYAALDDAARAVAALRDVAGRTGQ</sequence>
<dbReference type="InterPro" id="IPR007899">
    <property type="entry name" value="CHAD_dom"/>
</dbReference>
<dbReference type="EMBL" id="CP014209">
    <property type="protein sequence ID" value="ANC30956.1"/>
    <property type="molecule type" value="Genomic_DNA"/>
</dbReference>
<protein>
    <submittedName>
        <fullName evidence="2">CHAD domain protein</fullName>
    </submittedName>
</protein>
<gene>
    <name evidence="2" type="ORF">I598_1398</name>
</gene>
<dbReference type="PATRIC" id="fig|1300344.3.peg.1402"/>
<accession>A0A168F6L6</accession>
<evidence type="ECO:0000313" key="3">
    <source>
        <dbReference type="Proteomes" id="UP000076794"/>
    </source>
</evidence>
<keyword evidence="3" id="KW-1185">Reference proteome</keyword>
<proteinExistence type="predicted"/>
<dbReference type="Proteomes" id="UP000076794">
    <property type="component" value="Chromosome"/>
</dbReference>
<dbReference type="KEGG" id="ido:I598_1398"/>
<dbReference type="Pfam" id="PF05235">
    <property type="entry name" value="CHAD"/>
    <property type="match status" value="1"/>
</dbReference>
<reference evidence="2 3" key="1">
    <citation type="submission" date="2016-01" db="EMBL/GenBank/DDBJ databases">
        <title>Complete genome sequence of a soil Actinobacterium, Isoptericola dokdonensis DS-3.</title>
        <authorList>
            <person name="Kwon S.-K."/>
            <person name="Kim J.F."/>
        </authorList>
    </citation>
    <scope>NUCLEOTIDE SEQUENCE [LARGE SCALE GENOMIC DNA]</scope>
    <source>
        <strain evidence="2 3">DS-3</strain>
    </source>
</reference>
<dbReference type="Gene3D" id="1.40.20.10">
    <property type="entry name" value="CHAD domain"/>
    <property type="match status" value="1"/>
</dbReference>
<dbReference type="PROSITE" id="PS51708">
    <property type="entry name" value="CHAD"/>
    <property type="match status" value="1"/>
</dbReference>
<evidence type="ECO:0000313" key="2">
    <source>
        <dbReference type="EMBL" id="ANC30956.1"/>
    </source>
</evidence>
<evidence type="ECO:0000259" key="1">
    <source>
        <dbReference type="PROSITE" id="PS51708"/>
    </source>
</evidence>
<dbReference type="SMART" id="SM00880">
    <property type="entry name" value="CHAD"/>
    <property type="match status" value="1"/>
</dbReference>
<dbReference type="PANTHER" id="PTHR39339">
    <property type="entry name" value="SLR1444 PROTEIN"/>
    <property type="match status" value="1"/>
</dbReference>
<dbReference type="RefSeq" id="WP_083972998.1">
    <property type="nucleotide sequence ID" value="NZ_CP014209.1"/>
</dbReference>